<name>A0ACC0D9W2_9PEZI</name>
<reference evidence="1 2" key="1">
    <citation type="journal article" date="2022" name="New Phytol.">
        <title>Ecological generalism drives hyperdiversity of secondary metabolite gene clusters in xylarialean endophytes.</title>
        <authorList>
            <person name="Franco M.E.E."/>
            <person name="Wisecaver J.H."/>
            <person name="Arnold A.E."/>
            <person name="Ju Y.M."/>
            <person name="Slot J.C."/>
            <person name="Ahrendt S."/>
            <person name="Moore L.P."/>
            <person name="Eastman K.E."/>
            <person name="Scott K."/>
            <person name="Konkel Z."/>
            <person name="Mondo S.J."/>
            <person name="Kuo A."/>
            <person name="Hayes R.D."/>
            <person name="Haridas S."/>
            <person name="Andreopoulos B."/>
            <person name="Riley R."/>
            <person name="LaButti K."/>
            <person name="Pangilinan J."/>
            <person name="Lipzen A."/>
            <person name="Amirebrahimi M."/>
            <person name="Yan J."/>
            <person name="Adam C."/>
            <person name="Keymanesh K."/>
            <person name="Ng V."/>
            <person name="Louie K."/>
            <person name="Northen T."/>
            <person name="Drula E."/>
            <person name="Henrissat B."/>
            <person name="Hsieh H.M."/>
            <person name="Youens-Clark K."/>
            <person name="Lutzoni F."/>
            <person name="Miadlikowska J."/>
            <person name="Eastwood D.C."/>
            <person name="Hamelin R.C."/>
            <person name="Grigoriev I.V."/>
            <person name="U'Ren J.M."/>
        </authorList>
    </citation>
    <scope>NUCLEOTIDE SEQUENCE [LARGE SCALE GENOMIC DNA]</scope>
    <source>
        <strain evidence="1 2">ER1909</strain>
    </source>
</reference>
<dbReference type="Proteomes" id="UP001497680">
    <property type="component" value="Unassembled WGS sequence"/>
</dbReference>
<proteinExistence type="predicted"/>
<organism evidence="1 2">
    <name type="scientific">Hypoxylon rubiginosum</name>
    <dbReference type="NCBI Taxonomy" id="110542"/>
    <lineage>
        <taxon>Eukaryota</taxon>
        <taxon>Fungi</taxon>
        <taxon>Dikarya</taxon>
        <taxon>Ascomycota</taxon>
        <taxon>Pezizomycotina</taxon>
        <taxon>Sordariomycetes</taxon>
        <taxon>Xylariomycetidae</taxon>
        <taxon>Xylariales</taxon>
        <taxon>Hypoxylaceae</taxon>
        <taxon>Hypoxylon</taxon>
    </lineage>
</organism>
<gene>
    <name evidence="1" type="ORF">F4821DRAFT_257321</name>
</gene>
<accession>A0ACC0D9W2</accession>
<protein>
    <submittedName>
        <fullName evidence="1">Uncharacterized protein</fullName>
    </submittedName>
</protein>
<keyword evidence="2" id="KW-1185">Reference proteome</keyword>
<evidence type="ECO:0000313" key="2">
    <source>
        <dbReference type="Proteomes" id="UP001497680"/>
    </source>
</evidence>
<evidence type="ECO:0000313" key="1">
    <source>
        <dbReference type="EMBL" id="KAI6089170.1"/>
    </source>
</evidence>
<dbReference type="EMBL" id="MU394297">
    <property type="protein sequence ID" value="KAI6089170.1"/>
    <property type="molecule type" value="Genomic_DNA"/>
</dbReference>
<comment type="caution">
    <text evidence="1">The sequence shown here is derived from an EMBL/GenBank/DDBJ whole genome shotgun (WGS) entry which is preliminary data.</text>
</comment>
<sequence length="679" mass="76960">MARSNPPAPAIICAENVAALHVLHSRPSQRHAVPSQPSPNPITIDHQPRPADYTLPFEKERSLAGTLAFLAYAKEDNNYIPAVCIEENPIGMGLNILLAVNRGTENDGRGVLEELKQHFEEIFSILARMNYGTHHVEKDVFSAIISMCSKRILHRLSLERNRRTKTRNSIRETLQTVDTCLKSIEPKDRRLLSTSNMFVERAKEVIELVDLCIGHPRNEVLEMLVDSIYRLRAVGNLDDLLNEIDDRDIPKTLKRSLLNMINKVTRYREAARILYRMAKKFPITRKMRLVFAQLPVKAFERVSGGSGYIPKLDTSISSINGLSKSEKNFAFICELMESTDTDTNSRFVERAQKTLQEGKIHAEIQLLYHCKLYITHPRRPRVVCSSKDACWLCNEFILMYKKVHIPKGHGKLYSGWRLPVLPEPEFVNIATRFNRRLGDFLKNSIRKLFERGERTIYKDPIESTLLTYIWSASTLPAVAPVEAEKTDEHAKVVVTSSGKGVAHKTEGLGDQVREEIHAEPKPTLPKTPPIKGEEANDAPSPQRNLPAPRSGTSSPKLRSSSPNEGIKSPKRAKTKYKNIKQGKSSPLYTTGLLEVQIEYARDANLKTPRSQRKKLSYAIERLTPDDAQRLRRRGEVHIIDAATLGKKEIDHRTEKDGFFYLASGDTVLRIFLEPVVMET</sequence>